<organism evidence="4">
    <name type="scientific">Taenia asiatica</name>
    <name type="common">Asian tapeworm</name>
    <dbReference type="NCBI Taxonomy" id="60517"/>
    <lineage>
        <taxon>Eukaryota</taxon>
        <taxon>Metazoa</taxon>
        <taxon>Spiralia</taxon>
        <taxon>Lophotrochozoa</taxon>
        <taxon>Platyhelminthes</taxon>
        <taxon>Cestoda</taxon>
        <taxon>Eucestoda</taxon>
        <taxon>Cyclophyllidea</taxon>
        <taxon>Taeniidae</taxon>
        <taxon>Taenia</taxon>
    </lineage>
</organism>
<evidence type="ECO:0000313" key="2">
    <source>
        <dbReference type="EMBL" id="VDK34737.1"/>
    </source>
</evidence>
<feature type="region of interest" description="Disordered" evidence="1">
    <location>
        <begin position="178"/>
        <end position="213"/>
    </location>
</feature>
<evidence type="ECO:0000256" key="1">
    <source>
        <dbReference type="SAM" id="MobiDB-lite"/>
    </source>
</evidence>
<dbReference type="WBParaSite" id="TASK_0000523101-mRNA-1">
    <property type="protein sequence ID" value="TASK_0000523101-mRNA-1"/>
    <property type="gene ID" value="TASK_0000523101"/>
</dbReference>
<proteinExistence type="predicted"/>
<keyword evidence="3" id="KW-1185">Reference proteome</keyword>
<reference evidence="2 3" key="2">
    <citation type="submission" date="2018-11" db="EMBL/GenBank/DDBJ databases">
        <authorList>
            <consortium name="Pathogen Informatics"/>
        </authorList>
    </citation>
    <scope>NUCLEOTIDE SEQUENCE [LARGE SCALE GENOMIC DNA]</scope>
</reference>
<accession>A0A0R3W556</accession>
<reference evidence="4" key="1">
    <citation type="submission" date="2017-02" db="UniProtKB">
        <authorList>
            <consortium name="WormBaseParasite"/>
        </authorList>
    </citation>
    <scope>IDENTIFICATION</scope>
</reference>
<evidence type="ECO:0000313" key="4">
    <source>
        <dbReference type="WBParaSite" id="TASK_0000523101-mRNA-1"/>
    </source>
</evidence>
<evidence type="ECO:0000313" key="3">
    <source>
        <dbReference type="Proteomes" id="UP000282613"/>
    </source>
</evidence>
<name>A0A0R3W556_TAEAS</name>
<sequence>MPSVQKEKKKKDSKKGKSAEEEPEICLFQIPTFKPKAFKSKDELDDLKSGKPMDIKLFKDGVYFYAQGKKKLKHTIPYDELRDIDFVEGSPELVRLIVKSQGKNTCYQIIVADDVNRDKLCGFLQKKKGKDRQTSPTEQTEKSLEDLSQSEHKSPPPKSGGFAASEFSKNMSSEMSYNDNNAHFDPSNRYRSAGIKSGLKSSNMGRYSEAGLDRRSRSTAFNVNYRQDEDDMSSITDQLTQGAYHGYGPSRRYESSSYARSRISYEPDYVDDDYDGQTSGYGYDDSEYSDETIVVRPVKPRSLTFYTPFLKVPRNRGPYY</sequence>
<dbReference type="Proteomes" id="UP000282613">
    <property type="component" value="Unassembled WGS sequence"/>
</dbReference>
<gene>
    <name evidence="2" type="ORF">TASK_LOCUS5232</name>
</gene>
<dbReference type="EMBL" id="UYRS01018402">
    <property type="protein sequence ID" value="VDK34737.1"/>
    <property type="molecule type" value="Genomic_DNA"/>
</dbReference>
<feature type="compositionally biased region" description="Basic and acidic residues" evidence="1">
    <location>
        <begin position="139"/>
        <end position="154"/>
    </location>
</feature>
<protein>
    <submittedName>
        <fullName evidence="4">SH2 domain-containing protein</fullName>
    </submittedName>
</protein>
<feature type="region of interest" description="Disordered" evidence="1">
    <location>
        <begin position="1"/>
        <end position="23"/>
    </location>
</feature>
<dbReference type="AlphaFoldDB" id="A0A0R3W556"/>
<dbReference type="OrthoDB" id="6277684at2759"/>
<feature type="region of interest" description="Disordered" evidence="1">
    <location>
        <begin position="126"/>
        <end position="165"/>
    </location>
</feature>